<reference evidence="1 2" key="2">
    <citation type="journal article" date="2022" name="Mol. Ecol. Resour.">
        <title>The genomes of chicory, endive, great burdock and yacon provide insights into Asteraceae paleo-polyploidization history and plant inulin production.</title>
        <authorList>
            <person name="Fan W."/>
            <person name="Wang S."/>
            <person name="Wang H."/>
            <person name="Wang A."/>
            <person name="Jiang F."/>
            <person name="Liu H."/>
            <person name="Zhao H."/>
            <person name="Xu D."/>
            <person name="Zhang Y."/>
        </authorList>
    </citation>
    <scope>NUCLEOTIDE SEQUENCE [LARGE SCALE GENOMIC DNA]</scope>
    <source>
        <strain evidence="2">cv. Niubang</strain>
    </source>
</reference>
<name>A0ACB8ZK07_ARCLA</name>
<evidence type="ECO:0000313" key="2">
    <source>
        <dbReference type="Proteomes" id="UP001055879"/>
    </source>
</evidence>
<protein>
    <submittedName>
        <fullName evidence="1">Uncharacterized protein</fullName>
    </submittedName>
</protein>
<sequence length="203" mass="22455">MEANSPEQQPEKTTAAGDSLSETPKEQQGDEETFVIKSNGYSPKPKKDVWVPNAQLSNTMMEEYDDFTKRDEVEMTKEREVSDLDRLNGSDLGRLNGDKRSGPNRSDGPLKDDLNGYKRFGLSNIKLNEVPGPWKNEVKGEGVPIPTGQNHQVEKGIMKIGPTSDHVVDGIQSQGNSSGERINTQIKSNRVNRVKVSTNNGDK</sequence>
<evidence type="ECO:0000313" key="1">
    <source>
        <dbReference type="EMBL" id="KAI3698162.1"/>
    </source>
</evidence>
<keyword evidence="2" id="KW-1185">Reference proteome</keyword>
<organism evidence="1 2">
    <name type="scientific">Arctium lappa</name>
    <name type="common">Greater burdock</name>
    <name type="synonym">Lappa major</name>
    <dbReference type="NCBI Taxonomy" id="4217"/>
    <lineage>
        <taxon>Eukaryota</taxon>
        <taxon>Viridiplantae</taxon>
        <taxon>Streptophyta</taxon>
        <taxon>Embryophyta</taxon>
        <taxon>Tracheophyta</taxon>
        <taxon>Spermatophyta</taxon>
        <taxon>Magnoliopsida</taxon>
        <taxon>eudicotyledons</taxon>
        <taxon>Gunneridae</taxon>
        <taxon>Pentapetalae</taxon>
        <taxon>asterids</taxon>
        <taxon>campanulids</taxon>
        <taxon>Asterales</taxon>
        <taxon>Asteraceae</taxon>
        <taxon>Carduoideae</taxon>
        <taxon>Cardueae</taxon>
        <taxon>Arctiinae</taxon>
        <taxon>Arctium</taxon>
    </lineage>
</organism>
<comment type="caution">
    <text evidence="1">The sequence shown here is derived from an EMBL/GenBank/DDBJ whole genome shotgun (WGS) entry which is preliminary data.</text>
</comment>
<proteinExistence type="predicted"/>
<dbReference type="Proteomes" id="UP001055879">
    <property type="component" value="Linkage Group LG10"/>
</dbReference>
<dbReference type="EMBL" id="CM042056">
    <property type="protein sequence ID" value="KAI3698162.1"/>
    <property type="molecule type" value="Genomic_DNA"/>
</dbReference>
<reference evidence="2" key="1">
    <citation type="journal article" date="2022" name="Mol. Ecol. Resour.">
        <title>The genomes of chicory, endive, great burdock and yacon provide insights into Asteraceae palaeo-polyploidization history and plant inulin production.</title>
        <authorList>
            <person name="Fan W."/>
            <person name="Wang S."/>
            <person name="Wang H."/>
            <person name="Wang A."/>
            <person name="Jiang F."/>
            <person name="Liu H."/>
            <person name="Zhao H."/>
            <person name="Xu D."/>
            <person name="Zhang Y."/>
        </authorList>
    </citation>
    <scope>NUCLEOTIDE SEQUENCE [LARGE SCALE GENOMIC DNA]</scope>
    <source>
        <strain evidence="2">cv. Niubang</strain>
    </source>
</reference>
<gene>
    <name evidence="1" type="ORF">L6452_31274</name>
</gene>
<accession>A0ACB8ZK07</accession>